<dbReference type="InterPro" id="IPR000922">
    <property type="entry name" value="Lectin_gal-bd_dom"/>
</dbReference>
<dbReference type="Pfam" id="PF02140">
    <property type="entry name" value="SUEL_Lectin"/>
    <property type="match status" value="1"/>
</dbReference>
<dbReference type="PROSITE" id="PS50228">
    <property type="entry name" value="SUEL_LECTIN"/>
    <property type="match status" value="1"/>
</dbReference>
<feature type="signal peptide" evidence="11">
    <location>
        <begin position="1"/>
        <end position="19"/>
    </location>
</feature>
<feature type="domain" description="GAIN-B" evidence="12">
    <location>
        <begin position="530"/>
        <end position="706"/>
    </location>
</feature>
<comment type="caution">
    <text evidence="16">The sequence shown here is derived from an EMBL/GenBank/DDBJ whole genome shotgun (WGS) entry which is preliminary data.</text>
</comment>
<dbReference type="PROSITE" id="PS50261">
    <property type="entry name" value="G_PROTEIN_RECEP_F2_4"/>
    <property type="match status" value="1"/>
</dbReference>
<evidence type="ECO:0000256" key="8">
    <source>
        <dbReference type="ARBA" id="ARBA00023157"/>
    </source>
</evidence>
<feature type="transmembrane region" description="Helical" evidence="10">
    <location>
        <begin position="860"/>
        <end position="885"/>
    </location>
</feature>
<dbReference type="CDD" id="cd22827">
    <property type="entry name" value="Gal_Rha_Lectin_SUL-I-like"/>
    <property type="match status" value="1"/>
</dbReference>
<evidence type="ECO:0000256" key="10">
    <source>
        <dbReference type="SAM" id="Phobius"/>
    </source>
</evidence>
<comment type="caution">
    <text evidence="9">Lacks conserved residue(s) required for the propagation of feature annotation.</text>
</comment>
<feature type="chain" id="PRO_5040149612" evidence="11">
    <location>
        <begin position="20"/>
        <end position="1015"/>
    </location>
</feature>
<evidence type="ECO:0000256" key="9">
    <source>
        <dbReference type="PROSITE-ProRule" id="PRU00196"/>
    </source>
</evidence>
<dbReference type="InterPro" id="IPR000203">
    <property type="entry name" value="GPS"/>
</dbReference>
<evidence type="ECO:0000256" key="1">
    <source>
        <dbReference type="ARBA" id="ARBA00004141"/>
    </source>
</evidence>
<dbReference type="InterPro" id="IPR057244">
    <property type="entry name" value="GAIN_B"/>
</dbReference>
<dbReference type="Pfam" id="PF01825">
    <property type="entry name" value="GPS"/>
    <property type="match status" value="1"/>
</dbReference>
<sequence>MESRAFWFMLINSIVICLGEEETVTIRRCESDLLSLNCSNHNTINVISANYGRTSSLYCPGPNSETRMNCIQDTSLQTVMKACQGEANCSIEASNSVFKDPCHGVYKYLEVNFTCEGVSCNSLNCDETTEVCVNGSTGVYCECAENYVRNEIGICEAISCLNSVGSCNETWERCEDNNPGISCVCSENYFRDSTGECAAITCSNSADSCNRTGERCADKSPGISCVCDDNFLRNSSGVCTAITCSNSAESCKGTGERCLDKSPGISCMCQDNYFRNSSGVCTNITCLNTDHMCDPITQMCEDLNPGTRCVCAEGYTKSIDDYCRPSSTEMTGDEITTETPGNKTECPSEVITIGGISLSFPLAKTGKEVNSVETCNVQLSQNQTLSIATRLCGDVWQEPILQNCFDVEKPEKQLDILLQLRITDANVGELSRSFALLTYQIGDITVQILELIIKYLAKIVSLGSSSFEVTDAVVGIVSIIMQVKEEILDQAEGVPSVIPLMEEQISNVHRNGQNYSQTQPDLDVSALQVPKFALEDDTTFISTYTTETADEELVQETSITVPSSVLPLVEKVYPNTSTVPVSFVTYQDPRLFRMDKNQVLDAQNVTDEYIGSYVISLTVELPNVTISKLPQNSPVIIRFSDVMLRKRENATRLEILCVYWKRTLESGEGEWSQSGCRSLSTGFENVTCSCDHLTSFAVLVRTYDEEGSDFHLALQLITVIGCIISVIGLSLSLICMIFLRTVRVKQQTHVHFNVCLALLGLYLSFLFGIGQADQPEMCRRMTSVIYFFCLSSMAWMSVEAFYIYKLIWKCKQHNIKHLIPVGIVFAWVMPGIAAVVIYFLDDTHDYDTERDYCFLHPGHVLLYGFLLELFILFLYNSIVFVLVSYRISCRKITVWNKEDRRQELSIRLKSTLLFWLLLGISWIFGFLATFEYPASIVFQIIFCALLSLQGFLMFYMLIVQNPEMKNSLSSVSTLRIQSTSLQLGTRSSAAIYTKKPPQQELASSVDQINDHKTYV</sequence>
<feature type="transmembrane region" description="Helical" evidence="10">
    <location>
        <begin position="784"/>
        <end position="806"/>
    </location>
</feature>
<feature type="transmembrane region" description="Helical" evidence="10">
    <location>
        <begin position="906"/>
        <end position="930"/>
    </location>
</feature>
<keyword evidence="17" id="KW-1185">Reference proteome</keyword>
<keyword evidence="7 10" id="KW-0472">Membrane</keyword>
<dbReference type="PROSITE" id="PS50221">
    <property type="entry name" value="GAIN_B"/>
    <property type="match status" value="1"/>
</dbReference>
<dbReference type="SMART" id="SM00181">
    <property type="entry name" value="EGF"/>
    <property type="match status" value="4"/>
</dbReference>
<dbReference type="InterPro" id="IPR046338">
    <property type="entry name" value="GAIN_dom_sf"/>
</dbReference>
<dbReference type="CDD" id="cd15040">
    <property type="entry name" value="7tmB2_Adhesion"/>
    <property type="match status" value="1"/>
</dbReference>
<name>A0A9Q1CE32_HOLLE</name>
<evidence type="ECO:0000259" key="14">
    <source>
        <dbReference type="PROSITE" id="PS50261"/>
    </source>
</evidence>
<dbReference type="InterPro" id="IPR001190">
    <property type="entry name" value="SRCR"/>
</dbReference>
<evidence type="ECO:0000256" key="2">
    <source>
        <dbReference type="ARBA" id="ARBA00004236"/>
    </source>
</evidence>
<accession>A0A9Q1CE32</accession>
<evidence type="ECO:0000259" key="12">
    <source>
        <dbReference type="PROSITE" id="PS50221"/>
    </source>
</evidence>
<keyword evidence="4" id="KW-1003">Cell membrane</keyword>
<comment type="subcellular location">
    <subcellularLocation>
        <location evidence="2">Cell membrane</location>
    </subcellularLocation>
    <subcellularLocation>
        <location evidence="1">Membrane</location>
        <topology evidence="1">Multi-pass membrane protein</topology>
    </subcellularLocation>
</comment>
<evidence type="ECO:0000313" key="16">
    <source>
        <dbReference type="EMBL" id="KAJ8043028.1"/>
    </source>
</evidence>
<keyword evidence="6 10" id="KW-1133">Transmembrane helix</keyword>
<reference evidence="16" key="1">
    <citation type="submission" date="2021-10" db="EMBL/GenBank/DDBJ databases">
        <title>Tropical sea cucumber genome reveals ecological adaptation and Cuvierian tubules defense mechanism.</title>
        <authorList>
            <person name="Chen T."/>
        </authorList>
    </citation>
    <scope>NUCLEOTIDE SEQUENCE</scope>
    <source>
        <strain evidence="16">Nanhai2018</strain>
        <tissue evidence="16">Muscle</tissue>
    </source>
</reference>
<protein>
    <submittedName>
        <fullName evidence="16">Adhesion G-protein coupled receptor G6</fullName>
    </submittedName>
</protein>
<dbReference type="InterPro" id="IPR000742">
    <property type="entry name" value="EGF"/>
</dbReference>
<evidence type="ECO:0000256" key="3">
    <source>
        <dbReference type="ARBA" id="ARBA00011748"/>
    </source>
</evidence>
<dbReference type="Gene3D" id="2.60.220.50">
    <property type="match status" value="1"/>
</dbReference>
<keyword evidence="8" id="KW-1015">Disulfide bond</keyword>
<dbReference type="InterPro" id="IPR053066">
    <property type="entry name" value="ADGR_G7"/>
</dbReference>
<dbReference type="EMBL" id="JAIZAY010000004">
    <property type="protein sequence ID" value="KAJ8043028.1"/>
    <property type="molecule type" value="Genomic_DNA"/>
</dbReference>
<dbReference type="PANTHER" id="PTHR47767">
    <property type="entry name" value="ADHESION G PROTEIN-COUPLED RECEPTOR G7"/>
    <property type="match status" value="1"/>
</dbReference>
<dbReference type="PRINTS" id="PR00249">
    <property type="entry name" value="GPCRSECRETIN"/>
</dbReference>
<gene>
    <name evidence="16" type="ORF">HOLleu_09951</name>
</gene>
<keyword evidence="5 10" id="KW-0812">Transmembrane</keyword>
<feature type="transmembrane region" description="Helical" evidence="10">
    <location>
        <begin position="751"/>
        <end position="772"/>
    </location>
</feature>
<dbReference type="PANTHER" id="PTHR47767:SF1">
    <property type="entry name" value="ADHESION G PROTEIN-COUPLED RECEPTOR G7"/>
    <property type="match status" value="1"/>
</dbReference>
<dbReference type="SMART" id="SM00303">
    <property type="entry name" value="GPS"/>
    <property type="match status" value="1"/>
</dbReference>
<evidence type="ECO:0000256" key="6">
    <source>
        <dbReference type="ARBA" id="ARBA00022989"/>
    </source>
</evidence>
<feature type="domain" description="G-protein coupled receptors family 2 profile 2" evidence="14">
    <location>
        <begin position="714"/>
        <end position="961"/>
    </location>
</feature>
<feature type="transmembrane region" description="Helical" evidence="10">
    <location>
        <begin position="712"/>
        <end position="739"/>
    </location>
</feature>
<evidence type="ECO:0000313" key="17">
    <source>
        <dbReference type="Proteomes" id="UP001152320"/>
    </source>
</evidence>
<dbReference type="InterPro" id="IPR043159">
    <property type="entry name" value="Lectin_gal-bd_sf"/>
</dbReference>
<dbReference type="GO" id="GO:0005886">
    <property type="term" value="C:plasma membrane"/>
    <property type="evidence" value="ECO:0007669"/>
    <property type="project" value="UniProtKB-SubCell"/>
</dbReference>
<evidence type="ECO:0000256" key="4">
    <source>
        <dbReference type="ARBA" id="ARBA00022475"/>
    </source>
</evidence>
<feature type="domain" description="SUEL-type lectin" evidence="13">
    <location>
        <begin position="28"/>
        <end position="116"/>
    </location>
</feature>
<dbReference type="GO" id="GO:0004930">
    <property type="term" value="F:G protein-coupled receptor activity"/>
    <property type="evidence" value="ECO:0007669"/>
    <property type="project" value="InterPro"/>
</dbReference>
<feature type="transmembrane region" description="Helical" evidence="10">
    <location>
        <begin position="936"/>
        <end position="958"/>
    </location>
</feature>
<dbReference type="InterPro" id="IPR000832">
    <property type="entry name" value="GPCR_2_secretin-like"/>
</dbReference>
<feature type="transmembrane region" description="Helical" evidence="10">
    <location>
        <begin position="818"/>
        <end position="840"/>
    </location>
</feature>
<dbReference type="GO" id="GO:0007166">
    <property type="term" value="P:cell surface receptor signaling pathway"/>
    <property type="evidence" value="ECO:0007669"/>
    <property type="project" value="InterPro"/>
</dbReference>
<dbReference type="SUPFAM" id="SSF81321">
    <property type="entry name" value="Family A G protein-coupled receptor-like"/>
    <property type="match status" value="1"/>
</dbReference>
<organism evidence="16 17">
    <name type="scientific">Holothuria leucospilota</name>
    <name type="common">Black long sea cucumber</name>
    <name type="synonym">Mertensiothuria leucospilota</name>
    <dbReference type="NCBI Taxonomy" id="206669"/>
    <lineage>
        <taxon>Eukaryota</taxon>
        <taxon>Metazoa</taxon>
        <taxon>Echinodermata</taxon>
        <taxon>Eleutherozoa</taxon>
        <taxon>Echinozoa</taxon>
        <taxon>Holothuroidea</taxon>
        <taxon>Aspidochirotacea</taxon>
        <taxon>Aspidochirotida</taxon>
        <taxon>Holothuriidae</taxon>
        <taxon>Holothuria</taxon>
    </lineage>
</organism>
<dbReference type="PROSITE" id="PS50287">
    <property type="entry name" value="SRCR_2"/>
    <property type="match status" value="1"/>
</dbReference>
<keyword evidence="11" id="KW-0732">Signal</keyword>
<dbReference type="Gene3D" id="2.60.120.740">
    <property type="match status" value="1"/>
</dbReference>
<dbReference type="FunFam" id="2.60.120.740:FF:000001">
    <property type="entry name" value="Adhesion G protein-coupled receptor L2"/>
    <property type="match status" value="1"/>
</dbReference>
<evidence type="ECO:0000259" key="15">
    <source>
        <dbReference type="PROSITE" id="PS50287"/>
    </source>
</evidence>
<dbReference type="AlphaFoldDB" id="A0A9Q1CE32"/>
<dbReference type="Gene3D" id="1.20.1070.10">
    <property type="entry name" value="Rhodopsin 7-helix transmembrane proteins"/>
    <property type="match status" value="1"/>
</dbReference>
<dbReference type="InterPro" id="IPR017981">
    <property type="entry name" value="GPCR_2-like_7TM"/>
</dbReference>
<dbReference type="Pfam" id="PF00002">
    <property type="entry name" value="7tm_2"/>
    <property type="match status" value="1"/>
</dbReference>
<feature type="domain" description="SRCR" evidence="15">
    <location>
        <begin position="111"/>
        <end position="226"/>
    </location>
</feature>
<keyword evidence="16" id="KW-0675">Receptor</keyword>
<comment type="subunit">
    <text evidence="3">Homodimer; disulfide-linked.</text>
</comment>
<evidence type="ECO:0000256" key="7">
    <source>
        <dbReference type="ARBA" id="ARBA00023136"/>
    </source>
</evidence>
<dbReference type="OrthoDB" id="10037534at2759"/>
<evidence type="ECO:0000259" key="13">
    <source>
        <dbReference type="PROSITE" id="PS50228"/>
    </source>
</evidence>
<dbReference type="Proteomes" id="UP001152320">
    <property type="component" value="Chromosome 4"/>
</dbReference>
<evidence type="ECO:0000256" key="5">
    <source>
        <dbReference type="ARBA" id="ARBA00022692"/>
    </source>
</evidence>
<proteinExistence type="predicted"/>
<evidence type="ECO:0000256" key="11">
    <source>
        <dbReference type="SAM" id="SignalP"/>
    </source>
</evidence>
<dbReference type="GO" id="GO:0030246">
    <property type="term" value="F:carbohydrate binding"/>
    <property type="evidence" value="ECO:0007669"/>
    <property type="project" value="InterPro"/>
</dbReference>